<evidence type="ECO:0000259" key="3">
    <source>
        <dbReference type="PROSITE" id="PS50106"/>
    </source>
</evidence>
<dbReference type="InterPro" id="IPR001478">
    <property type="entry name" value="PDZ"/>
</dbReference>
<evidence type="ECO:0000313" key="4">
    <source>
        <dbReference type="EMBL" id="NKX52922.1"/>
    </source>
</evidence>
<sequence>PAATATEVAEELLEDGKADHAFMGLSPGAISRQIAEQLGLEDAEGTLVLSVVDGGPADEAGIRPGDILTRIDDGQLRSPEDLLGALRQRNPGDRVSVEFQRGGETRTVTVALSDRPAE</sequence>
<dbReference type="Pfam" id="PF13180">
    <property type="entry name" value="PDZ_2"/>
    <property type="match status" value="1"/>
</dbReference>
<keyword evidence="1" id="KW-0645">Protease</keyword>
<feature type="non-terminal residue" evidence="4">
    <location>
        <position position="1"/>
    </location>
</feature>
<dbReference type="InterPro" id="IPR036034">
    <property type="entry name" value="PDZ_sf"/>
</dbReference>
<dbReference type="SMART" id="SM00228">
    <property type="entry name" value="PDZ"/>
    <property type="match status" value="1"/>
</dbReference>
<dbReference type="PANTHER" id="PTHR43343:SF3">
    <property type="entry name" value="PROTEASE DO-LIKE 8, CHLOROPLASTIC"/>
    <property type="match status" value="1"/>
</dbReference>
<gene>
    <name evidence="4" type="ORF">HER39_20565</name>
</gene>
<dbReference type="EMBL" id="JAAZSR010000863">
    <property type="protein sequence ID" value="NKX52922.1"/>
    <property type="molecule type" value="Genomic_DNA"/>
</dbReference>
<dbReference type="PROSITE" id="PS50106">
    <property type="entry name" value="PDZ"/>
    <property type="match status" value="1"/>
</dbReference>
<reference evidence="4 5" key="1">
    <citation type="submission" date="2020-04" db="EMBL/GenBank/DDBJ databases">
        <authorList>
            <person name="Liu S."/>
        </authorList>
    </citation>
    <scope>NUCLEOTIDE SEQUENCE [LARGE SCALE GENOMIC DNA]</scope>
    <source>
        <strain evidence="4 5">CGMCC 1.15091</strain>
    </source>
</reference>
<name>A0ABX1JYW5_9MICC</name>
<dbReference type="PANTHER" id="PTHR43343">
    <property type="entry name" value="PEPTIDASE S12"/>
    <property type="match status" value="1"/>
</dbReference>
<dbReference type="CDD" id="cd06779">
    <property type="entry name" value="cpPDZ_Deg_HtrA-like"/>
    <property type="match status" value="1"/>
</dbReference>
<feature type="domain" description="PDZ" evidence="3">
    <location>
        <begin position="27"/>
        <end position="103"/>
    </location>
</feature>
<comment type="caution">
    <text evidence="4">The sequence shown here is derived from an EMBL/GenBank/DDBJ whole genome shotgun (WGS) entry which is preliminary data.</text>
</comment>
<keyword evidence="5" id="KW-1185">Reference proteome</keyword>
<accession>A0ABX1JYW5</accession>
<dbReference type="InterPro" id="IPR051201">
    <property type="entry name" value="Chloro_Bact_Ser_Proteases"/>
</dbReference>
<dbReference type="Gene3D" id="2.30.42.10">
    <property type="match status" value="1"/>
</dbReference>
<evidence type="ECO:0000256" key="1">
    <source>
        <dbReference type="ARBA" id="ARBA00022670"/>
    </source>
</evidence>
<keyword evidence="2" id="KW-0378">Hydrolase</keyword>
<dbReference type="SUPFAM" id="SSF50156">
    <property type="entry name" value="PDZ domain-like"/>
    <property type="match status" value="1"/>
</dbReference>
<evidence type="ECO:0000256" key="2">
    <source>
        <dbReference type="ARBA" id="ARBA00022801"/>
    </source>
</evidence>
<dbReference type="Proteomes" id="UP000523795">
    <property type="component" value="Unassembled WGS sequence"/>
</dbReference>
<proteinExistence type="predicted"/>
<protein>
    <submittedName>
        <fullName evidence="4">PDZ domain-containing protein</fullName>
    </submittedName>
</protein>
<organism evidence="4 5">
    <name type="scientific">Arthrobacter deserti</name>
    <dbReference type="NCBI Taxonomy" id="1742687"/>
    <lineage>
        <taxon>Bacteria</taxon>
        <taxon>Bacillati</taxon>
        <taxon>Actinomycetota</taxon>
        <taxon>Actinomycetes</taxon>
        <taxon>Micrococcales</taxon>
        <taxon>Micrococcaceae</taxon>
        <taxon>Arthrobacter</taxon>
    </lineage>
</organism>
<evidence type="ECO:0000313" key="5">
    <source>
        <dbReference type="Proteomes" id="UP000523795"/>
    </source>
</evidence>